<gene>
    <name evidence="1" type="ORF">L2E82_30056</name>
</gene>
<reference evidence="2" key="1">
    <citation type="journal article" date="2022" name="Mol. Ecol. Resour.">
        <title>The genomes of chicory, endive, great burdock and yacon provide insights into Asteraceae palaeo-polyploidization history and plant inulin production.</title>
        <authorList>
            <person name="Fan W."/>
            <person name="Wang S."/>
            <person name="Wang H."/>
            <person name="Wang A."/>
            <person name="Jiang F."/>
            <person name="Liu H."/>
            <person name="Zhao H."/>
            <person name="Xu D."/>
            <person name="Zhang Y."/>
        </authorList>
    </citation>
    <scope>NUCLEOTIDE SEQUENCE [LARGE SCALE GENOMIC DNA]</scope>
    <source>
        <strain evidence="2">cv. Punajuju</strain>
    </source>
</reference>
<dbReference type="EMBL" id="CM042013">
    <property type="protein sequence ID" value="KAI3739645.1"/>
    <property type="molecule type" value="Genomic_DNA"/>
</dbReference>
<reference evidence="1 2" key="2">
    <citation type="journal article" date="2022" name="Mol. Ecol. Resour.">
        <title>The genomes of chicory, endive, great burdock and yacon provide insights into Asteraceae paleo-polyploidization history and plant inulin production.</title>
        <authorList>
            <person name="Fan W."/>
            <person name="Wang S."/>
            <person name="Wang H."/>
            <person name="Wang A."/>
            <person name="Jiang F."/>
            <person name="Liu H."/>
            <person name="Zhao H."/>
            <person name="Xu D."/>
            <person name="Zhang Y."/>
        </authorList>
    </citation>
    <scope>NUCLEOTIDE SEQUENCE [LARGE SCALE GENOMIC DNA]</scope>
    <source>
        <strain evidence="2">cv. Punajuju</strain>
        <tissue evidence="1">Leaves</tissue>
    </source>
</reference>
<keyword evidence="2" id="KW-1185">Reference proteome</keyword>
<proteinExistence type="predicted"/>
<sequence length="76" mass="8590">MLTCTARPAKDTYPVTAPLLKVSKQISSIKSWPVKVTVDAMAIAISNKMLKEKGKDEWLMTKTFDETHLDCIYTQE</sequence>
<comment type="caution">
    <text evidence="1">The sequence shown here is derived from an EMBL/GenBank/DDBJ whole genome shotgun (WGS) entry which is preliminary data.</text>
</comment>
<protein>
    <submittedName>
        <fullName evidence="1">Uncharacterized protein</fullName>
    </submittedName>
</protein>
<organism evidence="1 2">
    <name type="scientific">Cichorium intybus</name>
    <name type="common">Chicory</name>
    <dbReference type="NCBI Taxonomy" id="13427"/>
    <lineage>
        <taxon>Eukaryota</taxon>
        <taxon>Viridiplantae</taxon>
        <taxon>Streptophyta</taxon>
        <taxon>Embryophyta</taxon>
        <taxon>Tracheophyta</taxon>
        <taxon>Spermatophyta</taxon>
        <taxon>Magnoliopsida</taxon>
        <taxon>eudicotyledons</taxon>
        <taxon>Gunneridae</taxon>
        <taxon>Pentapetalae</taxon>
        <taxon>asterids</taxon>
        <taxon>campanulids</taxon>
        <taxon>Asterales</taxon>
        <taxon>Asteraceae</taxon>
        <taxon>Cichorioideae</taxon>
        <taxon>Cichorieae</taxon>
        <taxon>Cichoriinae</taxon>
        <taxon>Cichorium</taxon>
    </lineage>
</organism>
<evidence type="ECO:0000313" key="2">
    <source>
        <dbReference type="Proteomes" id="UP001055811"/>
    </source>
</evidence>
<name>A0ACB9CZH4_CICIN</name>
<dbReference type="Proteomes" id="UP001055811">
    <property type="component" value="Linkage Group LG05"/>
</dbReference>
<evidence type="ECO:0000313" key="1">
    <source>
        <dbReference type="EMBL" id="KAI3739645.1"/>
    </source>
</evidence>
<accession>A0ACB9CZH4</accession>